<evidence type="ECO:0000256" key="4">
    <source>
        <dbReference type="ARBA" id="ARBA00022729"/>
    </source>
</evidence>
<dbReference type="InterPro" id="IPR008844">
    <property type="entry name" value="Spore_GerAC-like"/>
</dbReference>
<keyword evidence="4" id="KW-0732">Signal</keyword>
<name>A0A0M1N209_9BACL</name>
<proteinExistence type="inferred from homology"/>
<evidence type="ECO:0000256" key="1">
    <source>
        <dbReference type="ARBA" id="ARBA00004635"/>
    </source>
</evidence>
<dbReference type="InterPro" id="IPR046953">
    <property type="entry name" value="Spore_GerAC-like_C"/>
</dbReference>
<evidence type="ECO:0000256" key="6">
    <source>
        <dbReference type="ARBA" id="ARBA00023139"/>
    </source>
</evidence>
<comment type="similarity">
    <text evidence="2">Belongs to the GerABKC lipoprotein family.</text>
</comment>
<dbReference type="PANTHER" id="PTHR35789:SF1">
    <property type="entry name" value="SPORE GERMINATION PROTEIN B3"/>
    <property type="match status" value="1"/>
</dbReference>
<evidence type="ECO:0000259" key="8">
    <source>
        <dbReference type="Pfam" id="PF05504"/>
    </source>
</evidence>
<reference evidence="11" key="1">
    <citation type="submission" date="2015-08" db="EMBL/GenBank/DDBJ databases">
        <title>Genome sequencing project for genomic taxonomy and phylogenomics of Bacillus-like bacteria.</title>
        <authorList>
            <person name="Liu B."/>
            <person name="Wang J."/>
            <person name="Zhu Y."/>
            <person name="Liu G."/>
            <person name="Chen Q."/>
            <person name="Chen Z."/>
            <person name="Lan J."/>
            <person name="Che J."/>
            <person name="Ge C."/>
            <person name="Shi H."/>
            <person name="Pan Z."/>
            <person name="Liu X."/>
        </authorList>
    </citation>
    <scope>NUCLEOTIDE SEQUENCE [LARGE SCALE GENOMIC DNA]</scope>
    <source>
        <strain evidence="11">FJAT-22460</strain>
    </source>
</reference>
<dbReference type="RefSeq" id="WP_054405327.1">
    <property type="nucleotide sequence ID" value="NZ_LIUT01000008.1"/>
</dbReference>
<keyword evidence="7" id="KW-0449">Lipoprotein</keyword>
<comment type="caution">
    <text evidence="10">The sequence shown here is derived from an EMBL/GenBank/DDBJ whole genome shotgun (WGS) entry which is preliminary data.</text>
</comment>
<dbReference type="Proteomes" id="UP000036932">
    <property type="component" value="Unassembled WGS sequence"/>
</dbReference>
<accession>A0A0M1N209</accession>
<evidence type="ECO:0000313" key="11">
    <source>
        <dbReference type="Proteomes" id="UP000036932"/>
    </source>
</evidence>
<dbReference type="GO" id="GO:0009847">
    <property type="term" value="P:spore germination"/>
    <property type="evidence" value="ECO:0007669"/>
    <property type="project" value="InterPro"/>
</dbReference>
<dbReference type="Pfam" id="PF05504">
    <property type="entry name" value="Spore_GerAC"/>
    <property type="match status" value="1"/>
</dbReference>
<dbReference type="Gene3D" id="3.30.300.210">
    <property type="entry name" value="Nutrient germinant receptor protein C, domain 3"/>
    <property type="match status" value="1"/>
</dbReference>
<protein>
    <submittedName>
        <fullName evidence="10">Spore gernimation protein GerC</fullName>
    </submittedName>
</protein>
<feature type="domain" description="Spore germination protein N-terminal" evidence="9">
    <location>
        <begin position="23"/>
        <end position="195"/>
    </location>
</feature>
<evidence type="ECO:0000259" key="9">
    <source>
        <dbReference type="Pfam" id="PF25198"/>
    </source>
</evidence>
<evidence type="ECO:0000256" key="2">
    <source>
        <dbReference type="ARBA" id="ARBA00007886"/>
    </source>
</evidence>
<dbReference type="InterPro" id="IPR038501">
    <property type="entry name" value="Spore_GerAC_C_sf"/>
</dbReference>
<dbReference type="GO" id="GO:0016020">
    <property type="term" value="C:membrane"/>
    <property type="evidence" value="ECO:0007669"/>
    <property type="project" value="UniProtKB-SubCell"/>
</dbReference>
<dbReference type="PANTHER" id="PTHR35789">
    <property type="entry name" value="SPORE GERMINATION PROTEIN B3"/>
    <property type="match status" value="1"/>
</dbReference>
<gene>
    <name evidence="10" type="ORF">AM231_26520</name>
</gene>
<dbReference type="Pfam" id="PF25198">
    <property type="entry name" value="Spore_GerAC_N"/>
    <property type="match status" value="1"/>
</dbReference>
<evidence type="ECO:0000313" key="10">
    <source>
        <dbReference type="EMBL" id="KOR76183.1"/>
    </source>
</evidence>
<evidence type="ECO:0000256" key="7">
    <source>
        <dbReference type="ARBA" id="ARBA00023288"/>
    </source>
</evidence>
<dbReference type="PATRIC" id="fig|1705565.3.peg.1517"/>
<dbReference type="NCBIfam" id="TIGR02887">
    <property type="entry name" value="spore_ger_x_C"/>
    <property type="match status" value="1"/>
</dbReference>
<dbReference type="EMBL" id="LIUT01000008">
    <property type="protein sequence ID" value="KOR76183.1"/>
    <property type="molecule type" value="Genomic_DNA"/>
</dbReference>
<dbReference type="AlphaFoldDB" id="A0A0M1N209"/>
<comment type="subcellular location">
    <subcellularLocation>
        <location evidence="1">Membrane</location>
        <topology evidence="1">Lipid-anchor</topology>
    </subcellularLocation>
</comment>
<keyword evidence="5" id="KW-0472">Membrane</keyword>
<feature type="domain" description="Spore germination GerAC-like C-terminal" evidence="8">
    <location>
        <begin position="206"/>
        <end position="366"/>
    </location>
</feature>
<keyword evidence="3" id="KW-0309">Germination</keyword>
<organism evidence="10 11">
    <name type="scientific">Paenibacillus solani</name>
    <dbReference type="NCBI Taxonomy" id="1705565"/>
    <lineage>
        <taxon>Bacteria</taxon>
        <taxon>Bacillati</taxon>
        <taxon>Bacillota</taxon>
        <taxon>Bacilli</taxon>
        <taxon>Bacillales</taxon>
        <taxon>Paenibacillaceae</taxon>
        <taxon>Paenibacillus</taxon>
    </lineage>
</organism>
<sequence>MKVLRQGLIYVMCCSLLFLPGCDFRDIDLRLFVLVIGVDKSENNPDMHRFSFKIAVPSGDPKSGEENSLLITQESASVAEAIREVKSKVDKELDFGHCKGIMYGEAFARDNISKIQDWTVRRRDMQLLMYPAVAVPTAEAVLKVQPSTERIAGNSIFLALSEDGTESPFIIRTYSFDLARRMTEVGEDPIMPVVEASAEQILTINKVALLDKKRVKVIMSPDETRLYNLLYSRNLSTNFGTKIDGQLYEVNTDRTRARYNIVTDKPGEEAINYKIRITATLEEKEDPRQLEPRDLDAIEAQLSKEIGQTVKKMLEKIQKTGLDPLGFGLRYGGTHWNNQTEMQDWQAIYARAKFNVSVKVKIKSTGFKR</sequence>
<evidence type="ECO:0000256" key="5">
    <source>
        <dbReference type="ARBA" id="ARBA00023136"/>
    </source>
</evidence>
<dbReference type="InterPro" id="IPR057336">
    <property type="entry name" value="GerAC_N"/>
</dbReference>
<keyword evidence="11" id="KW-1185">Reference proteome</keyword>
<dbReference type="OrthoDB" id="2433998at2"/>
<evidence type="ECO:0000256" key="3">
    <source>
        <dbReference type="ARBA" id="ARBA00022544"/>
    </source>
</evidence>
<keyword evidence="6" id="KW-0564">Palmitate</keyword>